<evidence type="ECO:0000313" key="2">
    <source>
        <dbReference type="EMBL" id="MBR7620739.1"/>
    </source>
</evidence>
<dbReference type="PROSITE" id="PS51257">
    <property type="entry name" value="PROKAR_LIPOPROTEIN"/>
    <property type="match status" value="1"/>
</dbReference>
<dbReference type="EMBL" id="JAGSGD010000001">
    <property type="protein sequence ID" value="MBR7620739.1"/>
    <property type="molecule type" value="Genomic_DNA"/>
</dbReference>
<evidence type="ECO:0000313" key="3">
    <source>
        <dbReference type="Proteomes" id="UP000622580"/>
    </source>
</evidence>
<dbReference type="AlphaFoldDB" id="A0A941D375"/>
<gene>
    <name evidence="2" type="ORF">JKL49_15200</name>
</gene>
<comment type="caution">
    <text evidence="2">The sequence shown here is derived from an EMBL/GenBank/DDBJ whole genome shotgun (WGS) entry which is preliminary data.</text>
</comment>
<feature type="region of interest" description="Disordered" evidence="1">
    <location>
        <begin position="27"/>
        <end position="46"/>
    </location>
</feature>
<keyword evidence="3" id="KW-1185">Reference proteome</keyword>
<dbReference type="Proteomes" id="UP000622580">
    <property type="component" value="Unassembled WGS sequence"/>
</dbReference>
<evidence type="ECO:0008006" key="4">
    <source>
        <dbReference type="Google" id="ProtNLM"/>
    </source>
</evidence>
<name>A0A941D375_9CAUL</name>
<organism evidence="2 3">
    <name type="scientific">Phenylobacterium glaciei</name>
    <dbReference type="NCBI Taxonomy" id="2803784"/>
    <lineage>
        <taxon>Bacteria</taxon>
        <taxon>Pseudomonadati</taxon>
        <taxon>Pseudomonadota</taxon>
        <taxon>Alphaproteobacteria</taxon>
        <taxon>Caulobacterales</taxon>
        <taxon>Caulobacteraceae</taxon>
        <taxon>Phenylobacterium</taxon>
    </lineage>
</organism>
<dbReference type="Pfam" id="PF12276">
    <property type="entry name" value="DUF3617"/>
    <property type="match status" value="1"/>
</dbReference>
<evidence type="ECO:0000256" key="1">
    <source>
        <dbReference type="SAM" id="MobiDB-lite"/>
    </source>
</evidence>
<accession>A0A941D375</accession>
<reference evidence="2" key="1">
    <citation type="submission" date="2021-04" db="EMBL/GenBank/DDBJ databases">
        <title>Draft genome assembly of strain Phenylobacterium sp. 20VBR1 using MiniION and Illumina platforms.</title>
        <authorList>
            <person name="Thomas F.A."/>
            <person name="Krishnan K.P."/>
            <person name="Sinha R.K."/>
        </authorList>
    </citation>
    <scope>NUCLEOTIDE SEQUENCE</scope>
    <source>
        <strain evidence="2">20VBR1</strain>
    </source>
</reference>
<sequence>MRFGLAVLAGIAVLGVSACNKPAEKTDGETASAFVPSQTPPKRKPGLWEQRVSNGDVLQVSRICLDEATDAKISFWGSQATRDMCEQNVFSSRVAGGYQFSSVCDMGSGGKTTTSGVATGDFSSKYLIQAESSTVGAAAPQMNGPHKITVEAAWQGACPEGYKPGDMSLPGGIKINILDLPVPGKAG</sequence>
<protein>
    <recommendedName>
        <fullName evidence="4">DUF3617 domain-containing protein</fullName>
    </recommendedName>
</protein>
<dbReference type="RefSeq" id="WP_215341464.1">
    <property type="nucleotide sequence ID" value="NZ_JAGSGD010000001.1"/>
</dbReference>
<dbReference type="InterPro" id="IPR022061">
    <property type="entry name" value="DUF3617"/>
</dbReference>
<proteinExistence type="predicted"/>